<dbReference type="EMBL" id="CP009288">
    <property type="protein sequence ID" value="AIQ12426.1"/>
    <property type="molecule type" value="Genomic_DNA"/>
</dbReference>
<evidence type="ECO:0000313" key="3">
    <source>
        <dbReference type="Proteomes" id="UP000029409"/>
    </source>
</evidence>
<organism evidence="2 3">
    <name type="scientific">Paenibacillus durus</name>
    <name type="common">Paenibacillus azotofixans</name>
    <dbReference type="NCBI Taxonomy" id="44251"/>
    <lineage>
        <taxon>Bacteria</taxon>
        <taxon>Bacillati</taxon>
        <taxon>Bacillota</taxon>
        <taxon>Bacilli</taxon>
        <taxon>Bacillales</taxon>
        <taxon>Paenibacillaceae</taxon>
        <taxon>Paenibacillus</taxon>
    </lineage>
</organism>
<keyword evidence="3" id="KW-1185">Reference proteome</keyword>
<feature type="transmembrane region" description="Helical" evidence="1">
    <location>
        <begin position="61"/>
        <end position="81"/>
    </location>
</feature>
<feature type="transmembrane region" description="Helical" evidence="1">
    <location>
        <begin position="108"/>
        <end position="129"/>
    </location>
</feature>
<feature type="transmembrane region" description="Helical" evidence="1">
    <location>
        <begin position="229"/>
        <end position="246"/>
    </location>
</feature>
<keyword evidence="1" id="KW-0472">Membrane</keyword>
<accession>A0A089HKH2</accession>
<feature type="transmembrane region" description="Helical" evidence="1">
    <location>
        <begin position="6"/>
        <end position="27"/>
    </location>
</feature>
<dbReference type="STRING" id="44251.PDUR_11255"/>
<name>A0A089HKH2_PAEDU</name>
<proteinExistence type="predicted"/>
<dbReference type="OrthoDB" id="7066838at2"/>
<keyword evidence="1" id="KW-1133">Transmembrane helix</keyword>
<evidence type="ECO:0008006" key="4">
    <source>
        <dbReference type="Google" id="ProtNLM"/>
    </source>
</evidence>
<dbReference type="eggNOG" id="COG0170">
    <property type="taxonomic scope" value="Bacteria"/>
</dbReference>
<sequence length="247" mass="27740">MTAFLIKQGTMFMILYGFQFLIGTFVVKHNLRVNYARKIVHFMSFITPMAIEVIVKSSTGYNAPIFIVGLLLNCLIMLIYIKPIREKSVFVQRMFTSFDRPEDRPHTLLWLNTQLVAGYIVLAPCFLFFQSIGYGTLAFIPVLINGLGDGLAEPVGIRFGKHKYRVNALFTKKKYTRSIEGSLCVFLSAVLLLLVFSSSFTGIQLIVALLVLPIAMTLAEAFSPHTIDTPFILIVGYAFLYMILSIG</sequence>
<dbReference type="RefSeq" id="WP_042206277.1">
    <property type="nucleotide sequence ID" value="NZ_CP009288.1"/>
</dbReference>
<feature type="transmembrane region" description="Helical" evidence="1">
    <location>
        <begin position="135"/>
        <end position="157"/>
    </location>
</feature>
<feature type="transmembrane region" description="Helical" evidence="1">
    <location>
        <begin position="178"/>
        <end position="196"/>
    </location>
</feature>
<gene>
    <name evidence="2" type="ORF">PDUR_11255</name>
</gene>
<feature type="transmembrane region" description="Helical" evidence="1">
    <location>
        <begin position="39"/>
        <end position="55"/>
    </location>
</feature>
<feature type="transmembrane region" description="Helical" evidence="1">
    <location>
        <begin position="202"/>
        <end position="222"/>
    </location>
</feature>
<keyword evidence="1" id="KW-0812">Transmembrane</keyword>
<protein>
    <recommendedName>
        <fullName evidence="4">Phosphatidate cytidylyltransferase</fullName>
    </recommendedName>
</protein>
<reference evidence="2 3" key="1">
    <citation type="submission" date="2014-08" db="EMBL/GenBank/DDBJ databases">
        <title>Comparative genomics of the Paenibacillus odorifer group.</title>
        <authorList>
            <person name="den Bakker H.C."/>
            <person name="Tsai Y.-C."/>
            <person name="Martin N."/>
            <person name="Korlach J."/>
            <person name="Wiedmann M."/>
        </authorList>
    </citation>
    <scope>NUCLEOTIDE SEQUENCE [LARGE SCALE GENOMIC DNA]</scope>
    <source>
        <strain evidence="2 3">DSM 1735</strain>
    </source>
</reference>
<dbReference type="Proteomes" id="UP000029409">
    <property type="component" value="Chromosome"/>
</dbReference>
<dbReference type="KEGG" id="pdu:PDUR_11255"/>
<evidence type="ECO:0000313" key="2">
    <source>
        <dbReference type="EMBL" id="AIQ12426.1"/>
    </source>
</evidence>
<evidence type="ECO:0000256" key="1">
    <source>
        <dbReference type="SAM" id="Phobius"/>
    </source>
</evidence>
<dbReference type="AlphaFoldDB" id="A0A089HKH2"/>